<dbReference type="InterPro" id="IPR029063">
    <property type="entry name" value="SAM-dependent_MTases_sf"/>
</dbReference>
<evidence type="ECO:0000313" key="6">
    <source>
        <dbReference type="Proteomes" id="UP000654257"/>
    </source>
</evidence>
<dbReference type="SUPFAM" id="SSF53335">
    <property type="entry name" value="S-adenosyl-L-methionine-dependent methyltransferases"/>
    <property type="match status" value="1"/>
</dbReference>
<feature type="binding site" evidence="3">
    <location>
        <position position="207"/>
    </location>
    <ligand>
        <name>L-histidine</name>
        <dbReference type="ChEBI" id="CHEBI:57595"/>
    </ligand>
</feature>
<keyword evidence="3" id="KW-0949">S-adenosyl-L-methionine</keyword>
<dbReference type="AlphaFoldDB" id="A0A917G0K7"/>
<dbReference type="GO" id="GO:0052699">
    <property type="term" value="P:ergothioneine biosynthetic process"/>
    <property type="evidence" value="ECO:0007669"/>
    <property type="project" value="UniProtKB-UniRule"/>
</dbReference>
<feature type="binding site" evidence="3">
    <location>
        <begin position="283"/>
        <end position="285"/>
    </location>
    <ligand>
        <name>L-histidine</name>
        <dbReference type="ChEBI" id="CHEBI:57595"/>
    </ligand>
</feature>
<dbReference type="GO" id="GO:0032259">
    <property type="term" value="P:methylation"/>
    <property type="evidence" value="ECO:0007669"/>
    <property type="project" value="UniProtKB-KW"/>
</dbReference>
<dbReference type="InterPro" id="IPR032888">
    <property type="entry name" value="EgtD_Actinobacteria"/>
</dbReference>
<dbReference type="EC" id="2.1.1.44" evidence="3"/>
<dbReference type="NCBIfam" id="TIGR03438">
    <property type="entry name" value="egtD_ergothio"/>
    <property type="match status" value="1"/>
</dbReference>
<keyword evidence="1 3" id="KW-0489">Methyltransferase</keyword>
<reference evidence="5" key="2">
    <citation type="submission" date="2020-09" db="EMBL/GenBank/DDBJ databases">
        <authorList>
            <person name="Sun Q."/>
            <person name="Sedlacek I."/>
        </authorList>
    </citation>
    <scope>NUCLEOTIDE SEQUENCE</scope>
    <source>
        <strain evidence="5">CCM 7905</strain>
    </source>
</reference>
<feature type="domain" description="Histidine-specific methyltransferase SAM-dependent" evidence="4">
    <location>
        <begin position="20"/>
        <end position="321"/>
    </location>
</feature>
<dbReference type="Pfam" id="PF10017">
    <property type="entry name" value="Methyltransf_33"/>
    <property type="match status" value="1"/>
</dbReference>
<keyword evidence="6" id="KW-1185">Reference proteome</keyword>
<dbReference type="GO" id="GO:0008276">
    <property type="term" value="F:protein methyltransferase activity"/>
    <property type="evidence" value="ECO:0007669"/>
    <property type="project" value="InterPro"/>
</dbReference>
<feature type="binding site" evidence="3">
    <location>
        <position position="87"/>
    </location>
    <ligand>
        <name>S-adenosyl-L-methionine</name>
        <dbReference type="ChEBI" id="CHEBI:59789"/>
    </ligand>
</feature>
<feature type="binding site" evidence="3">
    <location>
        <position position="93"/>
    </location>
    <ligand>
        <name>S-adenosyl-L-methionine</name>
        <dbReference type="ChEBI" id="CHEBI:59789"/>
    </ligand>
</feature>
<evidence type="ECO:0000256" key="2">
    <source>
        <dbReference type="ARBA" id="ARBA00022679"/>
    </source>
</evidence>
<gene>
    <name evidence="3 5" type="primary">egtD</name>
    <name evidence="5" type="ORF">GCM10007304_33700</name>
</gene>
<comment type="similarity">
    <text evidence="3">Belongs to the methyltransferase superfamily. EgtD family.</text>
</comment>
<dbReference type="PANTHER" id="PTHR43397">
    <property type="entry name" value="ERGOTHIONEINE BIOSYNTHESIS PROTEIN 1"/>
    <property type="match status" value="1"/>
</dbReference>
<dbReference type="Gene3D" id="3.40.50.150">
    <property type="entry name" value="Vaccinia Virus protein VP39"/>
    <property type="match status" value="1"/>
</dbReference>
<dbReference type="InterPro" id="IPR051128">
    <property type="entry name" value="EgtD_Methyltrsf_superfamily"/>
</dbReference>
<dbReference type="InterPro" id="IPR017804">
    <property type="entry name" value="MeTrfase_EgtD-like"/>
</dbReference>
<dbReference type="PANTHER" id="PTHR43397:SF1">
    <property type="entry name" value="ERGOTHIONEINE BIOSYNTHESIS PROTEIN 1"/>
    <property type="match status" value="1"/>
</dbReference>
<comment type="catalytic activity">
    <reaction evidence="3">
        <text>L-histidine + 3 S-adenosyl-L-methionine = hercynine + 3 S-adenosyl-L-homocysteine + 3 H(+)</text>
        <dbReference type="Rhea" id="RHEA:38471"/>
        <dbReference type="ChEBI" id="CHEBI:15378"/>
        <dbReference type="ChEBI" id="CHEBI:15781"/>
        <dbReference type="ChEBI" id="CHEBI:57595"/>
        <dbReference type="ChEBI" id="CHEBI:57856"/>
        <dbReference type="ChEBI" id="CHEBI:59789"/>
        <dbReference type="EC" id="2.1.1.44"/>
    </reaction>
</comment>
<evidence type="ECO:0000256" key="1">
    <source>
        <dbReference type="ARBA" id="ARBA00022603"/>
    </source>
</evidence>
<accession>A0A917G0K7</accession>
<evidence type="ECO:0000259" key="4">
    <source>
        <dbReference type="Pfam" id="PF10017"/>
    </source>
</evidence>
<comment type="subunit">
    <text evidence="3">Monomer.</text>
</comment>
<feature type="binding site" evidence="3">
    <location>
        <position position="57"/>
    </location>
    <ligand>
        <name>L-histidine</name>
        <dbReference type="ChEBI" id="CHEBI:57595"/>
    </ligand>
</feature>
<reference evidence="5" key="1">
    <citation type="journal article" date="2014" name="Int. J. Syst. Evol. Microbiol.">
        <title>Complete genome sequence of Corynebacterium casei LMG S-19264T (=DSM 44701T), isolated from a smear-ripened cheese.</title>
        <authorList>
            <consortium name="US DOE Joint Genome Institute (JGI-PGF)"/>
            <person name="Walter F."/>
            <person name="Albersmeier A."/>
            <person name="Kalinowski J."/>
            <person name="Ruckert C."/>
        </authorList>
    </citation>
    <scope>NUCLEOTIDE SEQUENCE</scope>
    <source>
        <strain evidence="5">CCM 7905</strain>
    </source>
</reference>
<comment type="caution">
    <text evidence="5">The sequence shown here is derived from an EMBL/GenBank/DDBJ whole genome shotgun (WGS) entry which is preliminary data.</text>
</comment>
<comment type="pathway">
    <text evidence="3">Amino-acid biosynthesis; ergothioneine biosynthesis.</text>
</comment>
<dbReference type="InterPro" id="IPR019257">
    <property type="entry name" value="MeTrfase_dom"/>
</dbReference>
<sequence>MTAPALDIHISPDDLQRALRADVASGLAADPKWLPPKWFYDAAGSELFERITELPEYYPTRTERALLAEHAADIAAATDVETLVELGSGSSEKTRLLIEAGLEHGSLTRYVPQDVSPSALTGAIDELGVAFPNLDVRGIVSDFTDTLRTLPTGGRRSIAFLGGTLGNMVPAERAEFLGDIAETLEVGEYLLLGVGLVIDSAVMVPAYDDAAGVTAQFNLNVLSVLNDNLGAGFDPADFEHVALWNDEDEWIEMRLRATRAHTVRIDGLDLDVSFAEGEEMRTEISAKFRRDGIERELADAGFGIGEFWTDSANRFALILAERRP</sequence>
<comment type="function">
    <text evidence="3">Catalyzes the SAM-dependent triple methylation of the alpha-amino group of histidine to form hercynine, a step in the biosynthesis pathway of ergothioneine.</text>
</comment>
<keyword evidence="2 3" id="KW-0808">Transferase</keyword>
<dbReference type="EMBL" id="BMCU01000003">
    <property type="protein sequence ID" value="GGG16818.1"/>
    <property type="molecule type" value="Genomic_DNA"/>
</dbReference>
<organism evidence="5 6">
    <name type="scientific">Rhodococcoides trifolii</name>
    <dbReference type="NCBI Taxonomy" id="908250"/>
    <lineage>
        <taxon>Bacteria</taxon>
        <taxon>Bacillati</taxon>
        <taxon>Actinomycetota</taxon>
        <taxon>Actinomycetes</taxon>
        <taxon>Mycobacteriales</taxon>
        <taxon>Nocardiaceae</taxon>
        <taxon>Rhodococcoides</taxon>
    </lineage>
</organism>
<dbReference type="GO" id="GO:0052706">
    <property type="term" value="F:L-histidine N(alpha)-methyltransferase activity"/>
    <property type="evidence" value="ECO:0007669"/>
    <property type="project" value="UniProtKB-UniRule"/>
</dbReference>
<protein>
    <recommendedName>
        <fullName evidence="3">Histidine N-alpha-methyltransferase</fullName>
        <ecNumber evidence="3">2.1.1.44</ecNumber>
    </recommendedName>
    <alternativeName>
        <fullName evidence="3">Histidine trimethyltransferase</fullName>
    </alternativeName>
</protein>
<dbReference type="HAMAP" id="MF_02037">
    <property type="entry name" value="EgtD"/>
    <property type="match status" value="1"/>
</dbReference>
<proteinExistence type="inferred from homology"/>
<evidence type="ECO:0000256" key="3">
    <source>
        <dbReference type="HAMAP-Rule" id="MF_02037"/>
    </source>
</evidence>
<feature type="binding site" evidence="3">
    <location>
        <position position="114"/>
    </location>
    <ligand>
        <name>S-adenosyl-L-methionine</name>
        <dbReference type="ChEBI" id="CHEBI:59789"/>
    </ligand>
</feature>
<evidence type="ECO:0000313" key="5">
    <source>
        <dbReference type="EMBL" id="GGG16818.1"/>
    </source>
</evidence>
<dbReference type="RefSeq" id="WP_229746093.1">
    <property type="nucleotide sequence ID" value="NZ_BMCU01000003.1"/>
</dbReference>
<feature type="binding site" evidence="3">
    <location>
        <begin position="142"/>
        <end position="143"/>
    </location>
    <ligand>
        <name>S-adenosyl-L-methionine</name>
        <dbReference type="ChEBI" id="CHEBI:59789"/>
    </ligand>
</feature>
<feature type="binding site" evidence="3">
    <location>
        <position position="167"/>
    </location>
    <ligand>
        <name>L-histidine</name>
        <dbReference type="ChEBI" id="CHEBI:57595"/>
    </ligand>
</feature>
<dbReference type="Proteomes" id="UP000654257">
    <property type="component" value="Unassembled WGS sequence"/>
</dbReference>
<dbReference type="InterPro" id="IPR035094">
    <property type="entry name" value="EgtD"/>
</dbReference>
<dbReference type="PIRSF" id="PIRSF018005">
    <property type="entry name" value="UCP018005"/>
    <property type="match status" value="1"/>
</dbReference>
<name>A0A917G0K7_9NOCA</name>